<organism evidence="3 4">
    <name type="scientific">Compostibacillus humi</name>
    <dbReference type="NCBI Taxonomy" id="1245525"/>
    <lineage>
        <taxon>Bacteria</taxon>
        <taxon>Bacillati</taxon>
        <taxon>Bacillota</taxon>
        <taxon>Bacilli</taxon>
        <taxon>Bacillales</taxon>
        <taxon>Bacillaceae</taxon>
        <taxon>Compostibacillus</taxon>
    </lineage>
</organism>
<dbReference type="SUPFAM" id="SSF54403">
    <property type="entry name" value="Cystatin/monellin"/>
    <property type="match status" value="2"/>
</dbReference>
<protein>
    <recommendedName>
        <fullName evidence="2">Cell wall elongation regulator TseB-like domain-containing protein</fullName>
    </recommendedName>
</protein>
<keyword evidence="1" id="KW-1133">Transmembrane helix</keyword>
<evidence type="ECO:0000256" key="1">
    <source>
        <dbReference type="SAM" id="Phobius"/>
    </source>
</evidence>
<dbReference type="AlphaFoldDB" id="A0A8J2TKB5"/>
<keyword evidence="1" id="KW-0812">Transmembrane</keyword>
<dbReference type="InterPro" id="IPR041401">
    <property type="entry name" value="TseB-like_dom"/>
</dbReference>
<name>A0A8J2TKB5_9BACI</name>
<comment type="caution">
    <text evidence="3">The sequence shown here is derived from an EMBL/GenBank/DDBJ whole genome shotgun (WGS) entry which is preliminary data.</text>
</comment>
<gene>
    <name evidence="3" type="ORF">GCM10010978_17890</name>
</gene>
<dbReference type="InterPro" id="IPR046350">
    <property type="entry name" value="Cystatin_sf"/>
</dbReference>
<dbReference type="Proteomes" id="UP000602050">
    <property type="component" value="Unassembled WGS sequence"/>
</dbReference>
<feature type="domain" description="Cell wall elongation regulator TseB-like" evidence="2">
    <location>
        <begin position="48"/>
        <end position="91"/>
    </location>
</feature>
<sequence>MRQKQLFGFHWLTITLIITGIFLAGVIFLAVYIYNEAMEIKEQSMDHTISVILEQTAIKEVKDIDLFSGEESYHVLLGEDESGEEKIIFYPLAGKEKKIHSVNMDEVISKGSIYADWKENCENCTFVEINPAIINEEMLWEIIYYDEYNRYVLDYVTMDDGTRVEQYRFTKDFK</sequence>
<proteinExistence type="predicted"/>
<reference evidence="3" key="1">
    <citation type="journal article" date="2014" name="Int. J. Syst. Evol. Microbiol.">
        <title>Complete genome sequence of Corynebacterium casei LMG S-19264T (=DSM 44701T), isolated from a smear-ripened cheese.</title>
        <authorList>
            <consortium name="US DOE Joint Genome Institute (JGI-PGF)"/>
            <person name="Walter F."/>
            <person name="Albersmeier A."/>
            <person name="Kalinowski J."/>
            <person name="Ruckert C."/>
        </authorList>
    </citation>
    <scope>NUCLEOTIDE SEQUENCE</scope>
    <source>
        <strain evidence="3">CGMCC 1.12360</strain>
    </source>
</reference>
<evidence type="ECO:0000313" key="4">
    <source>
        <dbReference type="Proteomes" id="UP000602050"/>
    </source>
</evidence>
<keyword evidence="4" id="KW-1185">Reference proteome</keyword>
<dbReference type="EMBL" id="BMEV01000029">
    <property type="protein sequence ID" value="GFZ76547.1"/>
    <property type="molecule type" value="Genomic_DNA"/>
</dbReference>
<dbReference type="Gene3D" id="3.10.450.40">
    <property type="match status" value="2"/>
</dbReference>
<keyword evidence="1" id="KW-0472">Membrane</keyword>
<accession>A0A8J2TKB5</accession>
<dbReference type="RefSeq" id="WP_188392059.1">
    <property type="nucleotide sequence ID" value="NZ_BMEV01000029.1"/>
</dbReference>
<evidence type="ECO:0000259" key="2">
    <source>
        <dbReference type="Pfam" id="PF17881"/>
    </source>
</evidence>
<dbReference type="Pfam" id="PF17881">
    <property type="entry name" value="TseB"/>
    <property type="match status" value="1"/>
</dbReference>
<feature type="transmembrane region" description="Helical" evidence="1">
    <location>
        <begin position="12"/>
        <end position="34"/>
    </location>
</feature>
<reference evidence="3" key="2">
    <citation type="submission" date="2020-09" db="EMBL/GenBank/DDBJ databases">
        <authorList>
            <person name="Sun Q."/>
            <person name="Zhou Y."/>
        </authorList>
    </citation>
    <scope>NUCLEOTIDE SEQUENCE</scope>
    <source>
        <strain evidence="3">CGMCC 1.12360</strain>
    </source>
</reference>
<evidence type="ECO:0000313" key="3">
    <source>
        <dbReference type="EMBL" id="GFZ76547.1"/>
    </source>
</evidence>